<dbReference type="InterPro" id="IPR001128">
    <property type="entry name" value="Cyt_P450"/>
</dbReference>
<evidence type="ECO:0000256" key="7">
    <source>
        <dbReference type="ARBA" id="ARBA00023004"/>
    </source>
</evidence>
<dbReference type="InterPro" id="IPR017972">
    <property type="entry name" value="Cyt_P450_CS"/>
</dbReference>
<evidence type="ECO:0000256" key="10">
    <source>
        <dbReference type="PIRSR" id="PIRSR602401-1"/>
    </source>
</evidence>
<evidence type="ECO:0000256" key="12">
    <source>
        <dbReference type="SAM" id="Phobius"/>
    </source>
</evidence>
<keyword evidence="8 11" id="KW-0503">Monooxygenase</keyword>
<evidence type="ECO:0000256" key="11">
    <source>
        <dbReference type="RuleBase" id="RU000461"/>
    </source>
</evidence>
<evidence type="ECO:0000313" key="14">
    <source>
        <dbReference type="Proteomes" id="UP001293593"/>
    </source>
</evidence>
<proteinExistence type="inferred from homology"/>
<dbReference type="Pfam" id="PF00067">
    <property type="entry name" value="p450"/>
    <property type="match status" value="1"/>
</dbReference>
<keyword evidence="14" id="KW-1185">Reference proteome</keyword>
<keyword evidence="12" id="KW-0812">Transmembrane</keyword>
<dbReference type="AlphaFoldDB" id="A0AAE1TH35"/>
<keyword evidence="12" id="KW-1133">Transmembrane helix</keyword>
<keyword evidence="9 12" id="KW-0472">Membrane</keyword>
<keyword evidence="4 10" id="KW-0349">Heme</keyword>
<keyword evidence="5 10" id="KW-0479">Metal-binding</keyword>
<evidence type="ECO:0000256" key="3">
    <source>
        <dbReference type="ARBA" id="ARBA00010617"/>
    </source>
</evidence>
<dbReference type="SUPFAM" id="SSF48264">
    <property type="entry name" value="Cytochrome P450"/>
    <property type="match status" value="1"/>
</dbReference>
<evidence type="ECO:0000256" key="2">
    <source>
        <dbReference type="ARBA" id="ARBA00004370"/>
    </source>
</evidence>
<sequence length="507" mass="57240">MLPSTVVIPAFLLLTFIYILSIFLRSNNKSKNARKSAPGPLALPVIGNLYLLGTHPHRKLQSLANKYGPIMSLWLGQVPAIVVSSPEAAELFFKTHDPTFASRPTNQATDHLFYGSQGVAFSEYGSYWRNMKKLCGKHLFSPSKSELFGPLRKEMVQTMVKSLEIAASMGEVVNLRDKVNGLLEDMVCKMIFGRTKDDQFDIKGLISQAFRLGGAFNLADLVPCLAPFDLQGLTRRIKETAKGLDQMLEKIIKEHEQANKKNGKQEDFIDMLLSLLAHQDTDGEQEYRIGRDNIKAIAVEIIFGAYETVSITIEWVLSELLRNPKVMKNLQDEIQKVVGINRMVEETDLVYLNYLDMVIKESLRLYPSGPFVPRESVEDVMVNGYYIQKKSRILINAWAIGRDPKIWSDNVHEFYPERFLNNDVDFQGNNFLLVAFGAGRRKCPGLQMAIALAELVVAQLVHCFNWNLPNGMSPCDLDMSETFGWTIPRSKPLLAMPTLRPHCKAHN</sequence>
<dbReference type="Proteomes" id="UP001293593">
    <property type="component" value="Unassembled WGS sequence"/>
</dbReference>
<keyword evidence="7 10" id="KW-0408">Iron</keyword>
<protein>
    <recommendedName>
        <fullName evidence="15">Cytochrome P450</fullName>
    </recommendedName>
</protein>
<name>A0AAE1TH35_9FABA</name>
<evidence type="ECO:0000256" key="8">
    <source>
        <dbReference type="ARBA" id="ARBA00023033"/>
    </source>
</evidence>
<dbReference type="GO" id="GO:0005506">
    <property type="term" value="F:iron ion binding"/>
    <property type="evidence" value="ECO:0007669"/>
    <property type="project" value="InterPro"/>
</dbReference>
<evidence type="ECO:0000256" key="6">
    <source>
        <dbReference type="ARBA" id="ARBA00023002"/>
    </source>
</evidence>
<dbReference type="PRINTS" id="PR00463">
    <property type="entry name" value="EP450I"/>
</dbReference>
<dbReference type="Gene3D" id="1.10.630.10">
    <property type="entry name" value="Cytochrome P450"/>
    <property type="match status" value="1"/>
</dbReference>
<dbReference type="PRINTS" id="PR00385">
    <property type="entry name" value="P450"/>
</dbReference>
<dbReference type="InterPro" id="IPR002401">
    <property type="entry name" value="Cyt_P450_E_grp-I"/>
</dbReference>
<dbReference type="PROSITE" id="PS00086">
    <property type="entry name" value="CYTOCHROME_P450"/>
    <property type="match status" value="1"/>
</dbReference>
<comment type="similarity">
    <text evidence="3 11">Belongs to the cytochrome P450 family.</text>
</comment>
<gene>
    <name evidence="13" type="ORF">QN277_000380</name>
</gene>
<dbReference type="GO" id="GO:0004497">
    <property type="term" value="F:monooxygenase activity"/>
    <property type="evidence" value="ECO:0007669"/>
    <property type="project" value="UniProtKB-KW"/>
</dbReference>
<evidence type="ECO:0000256" key="5">
    <source>
        <dbReference type="ARBA" id="ARBA00022723"/>
    </source>
</evidence>
<feature type="transmembrane region" description="Helical" evidence="12">
    <location>
        <begin position="6"/>
        <end position="24"/>
    </location>
</feature>
<evidence type="ECO:0000256" key="4">
    <source>
        <dbReference type="ARBA" id="ARBA00022617"/>
    </source>
</evidence>
<comment type="caution">
    <text evidence="13">The sequence shown here is derived from an EMBL/GenBank/DDBJ whole genome shotgun (WGS) entry which is preliminary data.</text>
</comment>
<keyword evidence="6 11" id="KW-0560">Oxidoreductase</keyword>
<evidence type="ECO:0000256" key="9">
    <source>
        <dbReference type="ARBA" id="ARBA00023136"/>
    </source>
</evidence>
<dbReference type="GO" id="GO:0016705">
    <property type="term" value="F:oxidoreductase activity, acting on paired donors, with incorporation or reduction of molecular oxygen"/>
    <property type="evidence" value="ECO:0007669"/>
    <property type="project" value="InterPro"/>
</dbReference>
<comment type="subcellular location">
    <subcellularLocation>
        <location evidence="2">Membrane</location>
    </subcellularLocation>
</comment>
<organism evidence="13 14">
    <name type="scientific">Acacia crassicarpa</name>
    <name type="common">northern wattle</name>
    <dbReference type="NCBI Taxonomy" id="499986"/>
    <lineage>
        <taxon>Eukaryota</taxon>
        <taxon>Viridiplantae</taxon>
        <taxon>Streptophyta</taxon>
        <taxon>Embryophyta</taxon>
        <taxon>Tracheophyta</taxon>
        <taxon>Spermatophyta</taxon>
        <taxon>Magnoliopsida</taxon>
        <taxon>eudicotyledons</taxon>
        <taxon>Gunneridae</taxon>
        <taxon>Pentapetalae</taxon>
        <taxon>rosids</taxon>
        <taxon>fabids</taxon>
        <taxon>Fabales</taxon>
        <taxon>Fabaceae</taxon>
        <taxon>Caesalpinioideae</taxon>
        <taxon>mimosoid clade</taxon>
        <taxon>Acacieae</taxon>
        <taxon>Acacia</taxon>
    </lineage>
</organism>
<dbReference type="CDD" id="cd11072">
    <property type="entry name" value="CYP71-like"/>
    <property type="match status" value="1"/>
</dbReference>
<accession>A0AAE1TH35</accession>
<dbReference type="PANTHER" id="PTHR47943:SF9">
    <property type="entry name" value="CYTOCHROME P450"/>
    <property type="match status" value="1"/>
</dbReference>
<comment type="cofactor">
    <cofactor evidence="1 10">
        <name>heme</name>
        <dbReference type="ChEBI" id="CHEBI:30413"/>
    </cofactor>
</comment>
<reference evidence="13" key="1">
    <citation type="submission" date="2023-10" db="EMBL/GenBank/DDBJ databases">
        <title>Chromosome-level genome of the transformable northern wattle, Acacia crassicarpa.</title>
        <authorList>
            <person name="Massaro I."/>
            <person name="Sinha N.R."/>
            <person name="Poethig S."/>
            <person name="Leichty A.R."/>
        </authorList>
    </citation>
    <scope>NUCLEOTIDE SEQUENCE</scope>
    <source>
        <strain evidence="13">Acra3RX</strain>
        <tissue evidence="13">Leaf</tissue>
    </source>
</reference>
<evidence type="ECO:0008006" key="15">
    <source>
        <dbReference type="Google" id="ProtNLM"/>
    </source>
</evidence>
<dbReference type="GO" id="GO:0016020">
    <property type="term" value="C:membrane"/>
    <property type="evidence" value="ECO:0007669"/>
    <property type="project" value="UniProtKB-SubCell"/>
</dbReference>
<dbReference type="InterPro" id="IPR036396">
    <property type="entry name" value="Cyt_P450_sf"/>
</dbReference>
<dbReference type="PANTHER" id="PTHR47943">
    <property type="entry name" value="CYTOCHROME P450 93A3-LIKE"/>
    <property type="match status" value="1"/>
</dbReference>
<feature type="binding site" description="axial binding residue" evidence="10">
    <location>
        <position position="443"/>
    </location>
    <ligand>
        <name>heme</name>
        <dbReference type="ChEBI" id="CHEBI:30413"/>
    </ligand>
    <ligandPart>
        <name>Fe</name>
        <dbReference type="ChEBI" id="CHEBI:18248"/>
    </ligandPart>
</feature>
<dbReference type="FunFam" id="1.10.630.10:FF:000011">
    <property type="entry name" value="Cytochrome P450 83B1"/>
    <property type="match status" value="1"/>
</dbReference>
<evidence type="ECO:0000256" key="1">
    <source>
        <dbReference type="ARBA" id="ARBA00001971"/>
    </source>
</evidence>
<dbReference type="EMBL" id="JAWXYG010000001">
    <property type="protein sequence ID" value="KAK4283430.1"/>
    <property type="molecule type" value="Genomic_DNA"/>
</dbReference>
<dbReference type="GO" id="GO:0020037">
    <property type="term" value="F:heme binding"/>
    <property type="evidence" value="ECO:0007669"/>
    <property type="project" value="InterPro"/>
</dbReference>
<evidence type="ECO:0000313" key="13">
    <source>
        <dbReference type="EMBL" id="KAK4283430.1"/>
    </source>
</evidence>